<dbReference type="EMBL" id="WUUQ01000006">
    <property type="protein sequence ID" value="MXQ74392.1"/>
    <property type="molecule type" value="Genomic_DNA"/>
</dbReference>
<evidence type="ECO:0000256" key="2">
    <source>
        <dbReference type="SAM" id="Phobius"/>
    </source>
</evidence>
<evidence type="ECO:0000256" key="1">
    <source>
        <dbReference type="ARBA" id="ARBA00006068"/>
    </source>
</evidence>
<dbReference type="Pfam" id="PF03816">
    <property type="entry name" value="LytR_cpsA_psr"/>
    <property type="match status" value="1"/>
</dbReference>
<dbReference type="NCBIfam" id="TIGR00350">
    <property type="entry name" value="lytR_cpsA_psr"/>
    <property type="match status" value="1"/>
</dbReference>
<evidence type="ECO:0000259" key="3">
    <source>
        <dbReference type="Pfam" id="PF03816"/>
    </source>
</evidence>
<proteinExistence type="inferred from homology"/>
<gene>
    <name evidence="4" type="ORF">GSF08_10695</name>
</gene>
<comment type="similarity">
    <text evidence="1">Belongs to the LytR/CpsA/Psr (LCP) family.</text>
</comment>
<reference evidence="4 5" key="2">
    <citation type="submission" date="2020-01" db="EMBL/GenBank/DDBJ databases">
        <title>Clostridiaceae sp. nov. isolated from the gut of human by culturomics.</title>
        <authorList>
            <person name="Chang Y."/>
        </authorList>
    </citation>
    <scope>NUCLEOTIDE SEQUENCE [LARGE SCALE GENOMIC DNA]</scope>
    <source>
        <strain evidence="4 5">DONG20-135</strain>
    </source>
</reference>
<sequence>MSTKKKKRRLRLGRLLIVILGFLMVFVVIAGAGVFAYYKYVTSQAKDMNILLIGTDGRESTDNSSRADTLMMIHVDKDTNTITTVSLPRDSYVYIPCEDAYDKVNHAFSYGDANWANKGGGRACTMKTVQNVFELPELDNYVEVDFSKMMKIVDLVGGIDLTPTHTFCEMDENELADQYCFTEGKTIHMNGAMALAYSRHRKSDSDIYRAGRQEEVVKSLFSKAKRQGLWDLYKLSKEVLKIVDTNLTFQDLIGYADMLEGELKIDQQVVSGSDDWEYVPAYGQEIYYYKLDQDWLSNIIKTFQ</sequence>
<dbReference type="Proteomes" id="UP000434036">
    <property type="component" value="Unassembled WGS sequence"/>
</dbReference>
<protein>
    <recommendedName>
        <fullName evidence="3">Cell envelope-related transcriptional attenuator domain-containing protein</fullName>
    </recommendedName>
</protein>
<feature type="domain" description="Cell envelope-related transcriptional attenuator" evidence="3">
    <location>
        <begin position="66"/>
        <end position="225"/>
    </location>
</feature>
<evidence type="ECO:0000313" key="5">
    <source>
        <dbReference type="Proteomes" id="UP000434036"/>
    </source>
</evidence>
<accession>A0A6N8U900</accession>
<feature type="transmembrane region" description="Helical" evidence="2">
    <location>
        <begin position="12"/>
        <end position="38"/>
    </location>
</feature>
<dbReference type="InterPro" id="IPR050922">
    <property type="entry name" value="LytR/CpsA/Psr_CW_biosynth"/>
</dbReference>
<keyword evidence="5" id="KW-1185">Reference proteome</keyword>
<keyword evidence="2" id="KW-1133">Transmembrane helix</keyword>
<dbReference type="InterPro" id="IPR004474">
    <property type="entry name" value="LytR_CpsA_psr"/>
</dbReference>
<keyword evidence="2" id="KW-0812">Transmembrane</keyword>
<dbReference type="AlphaFoldDB" id="A0A6N8U900"/>
<dbReference type="Gene3D" id="3.40.630.190">
    <property type="entry name" value="LCP protein"/>
    <property type="match status" value="1"/>
</dbReference>
<reference evidence="4 5" key="1">
    <citation type="submission" date="2019-12" db="EMBL/GenBank/DDBJ databases">
        <authorList>
            <person name="Yang R."/>
        </authorList>
    </citation>
    <scope>NUCLEOTIDE SEQUENCE [LARGE SCALE GENOMIC DNA]</scope>
    <source>
        <strain evidence="4 5">DONG20-135</strain>
    </source>
</reference>
<name>A0A6N8U900_9FIRM</name>
<dbReference type="PANTHER" id="PTHR33392">
    <property type="entry name" value="POLYISOPRENYL-TEICHOIC ACID--PEPTIDOGLYCAN TEICHOIC ACID TRANSFERASE TAGU"/>
    <property type="match status" value="1"/>
</dbReference>
<dbReference type="RefSeq" id="WP_160625769.1">
    <property type="nucleotide sequence ID" value="NZ_WUUQ01000006.1"/>
</dbReference>
<comment type="caution">
    <text evidence="4">The sequence shown here is derived from an EMBL/GenBank/DDBJ whole genome shotgun (WGS) entry which is preliminary data.</text>
</comment>
<evidence type="ECO:0000313" key="4">
    <source>
        <dbReference type="EMBL" id="MXQ74392.1"/>
    </source>
</evidence>
<organism evidence="4 5">
    <name type="scientific">Copranaerobaculum intestinale</name>
    <dbReference type="NCBI Taxonomy" id="2692629"/>
    <lineage>
        <taxon>Bacteria</taxon>
        <taxon>Bacillati</taxon>
        <taxon>Bacillota</taxon>
        <taxon>Erysipelotrichia</taxon>
        <taxon>Erysipelotrichales</taxon>
        <taxon>Erysipelotrichaceae</taxon>
        <taxon>Copranaerobaculum</taxon>
    </lineage>
</organism>
<keyword evidence="2" id="KW-0472">Membrane</keyword>
<dbReference type="PANTHER" id="PTHR33392:SF6">
    <property type="entry name" value="POLYISOPRENYL-TEICHOIC ACID--PEPTIDOGLYCAN TEICHOIC ACID TRANSFERASE TAGU"/>
    <property type="match status" value="1"/>
</dbReference>